<dbReference type="Gene3D" id="3.90.1300.10">
    <property type="entry name" value="Amidase signature (AS) domain"/>
    <property type="match status" value="1"/>
</dbReference>
<dbReference type="PANTHER" id="PTHR11895:SF151">
    <property type="entry name" value="GLUTAMYL-TRNA(GLN) AMIDOTRANSFERASE SUBUNIT A"/>
    <property type="match status" value="1"/>
</dbReference>
<dbReference type="RefSeq" id="WP_350243469.1">
    <property type="nucleotide sequence ID" value="NZ_CP158299.1"/>
</dbReference>
<dbReference type="KEGG" id="dsc:ABOD76_18665"/>
<dbReference type="PANTHER" id="PTHR11895">
    <property type="entry name" value="TRANSAMIDASE"/>
    <property type="match status" value="1"/>
</dbReference>
<dbReference type="InterPro" id="IPR023631">
    <property type="entry name" value="Amidase_dom"/>
</dbReference>
<dbReference type="Pfam" id="PF01425">
    <property type="entry name" value="Amidase"/>
    <property type="match status" value="1"/>
</dbReference>
<evidence type="ECO:0000259" key="1">
    <source>
        <dbReference type="Pfam" id="PF01425"/>
    </source>
</evidence>
<evidence type="ECO:0000313" key="2">
    <source>
        <dbReference type="EMBL" id="XBV85432.1"/>
    </source>
</evidence>
<feature type="domain" description="Amidase" evidence="1">
    <location>
        <begin position="15"/>
        <end position="379"/>
    </location>
</feature>
<dbReference type="AlphaFoldDB" id="A0AAU7UAC2"/>
<gene>
    <name evidence="2" type="ORF">ABOD76_18665</name>
</gene>
<name>A0AAU7UAC2_9DEIO</name>
<proteinExistence type="predicted"/>
<dbReference type="SUPFAM" id="SSF75304">
    <property type="entry name" value="Amidase signature (AS) enzymes"/>
    <property type="match status" value="1"/>
</dbReference>
<protein>
    <submittedName>
        <fullName evidence="2">Amidase</fullName>
    </submittedName>
</protein>
<dbReference type="EMBL" id="CP158299">
    <property type="protein sequence ID" value="XBV85432.1"/>
    <property type="molecule type" value="Genomic_DNA"/>
</dbReference>
<organism evidence="2">
    <name type="scientific">Deinococcus sonorensis KR-87</name>
    <dbReference type="NCBI Taxonomy" id="694439"/>
    <lineage>
        <taxon>Bacteria</taxon>
        <taxon>Thermotogati</taxon>
        <taxon>Deinococcota</taxon>
        <taxon>Deinococci</taxon>
        <taxon>Deinococcales</taxon>
        <taxon>Deinococcaceae</taxon>
        <taxon>Deinococcus</taxon>
    </lineage>
</organism>
<dbReference type="GO" id="GO:0003824">
    <property type="term" value="F:catalytic activity"/>
    <property type="evidence" value="ECO:0007669"/>
    <property type="project" value="InterPro"/>
</dbReference>
<sequence>MSGPADPVWAYRPAEPLPGRAGGPLSGLTFSVKDLYGVDGWPLRASTLAPLPEVAPSPLVPRLLDLGATLVGKTQLHEIALGITGDNPFGGTPNPLNPAHVAGGSSSGAAASVASGEVEFALGTDTGGSIRVPAAWCGVVGFKPGKGSAVWPTEGVLPLSVTCDHAGPLARDLSTIVRVHSALQGRPVAPQSWKGVRVGLWHPRGWIDEAAHAALLDQCAQLQRLGAEVQEVTLPDMLDAYSDIVQSEAATVHAAALSLPEPGFSPGTLALLRRGQGLSAEVVEAARTRRQGYRSLLNSVFQAVDVLLAPAVPTAAPLAGQSSVTLGGQDVPLRVAVLRLTVPFSLLGVPALMLPRRTDDGLSVGVQLAANRGDGERLLGLATALG</sequence>
<dbReference type="PROSITE" id="PS00571">
    <property type="entry name" value="AMIDASES"/>
    <property type="match status" value="1"/>
</dbReference>
<reference evidence="2" key="1">
    <citation type="submission" date="2024-06" db="EMBL/GenBank/DDBJ databases">
        <title>Draft Genome Sequence of Deinococcus sonorensis Type Strain KR-87, a Biofilm Producing Representative of the Genus Deinococcus.</title>
        <authorList>
            <person name="Boren L.S."/>
            <person name="Grosso R.A."/>
            <person name="Hugenberg-Cox A.N."/>
            <person name="Hill J.T.E."/>
            <person name="Albert C.M."/>
            <person name="Tuohy J.M."/>
        </authorList>
    </citation>
    <scope>NUCLEOTIDE SEQUENCE</scope>
    <source>
        <strain evidence="2">KR-87</strain>
    </source>
</reference>
<dbReference type="InterPro" id="IPR000120">
    <property type="entry name" value="Amidase"/>
</dbReference>
<accession>A0AAU7UAC2</accession>
<dbReference type="InterPro" id="IPR020556">
    <property type="entry name" value="Amidase_CS"/>
</dbReference>
<dbReference type="InterPro" id="IPR036928">
    <property type="entry name" value="AS_sf"/>
</dbReference>